<sequence length="105" mass="11884">MQPSAATAVESGKPMHPPGPWGLSLPALECDCGVTAEEAITRGCRFFENELRWLQPDCHDQKLDDVFRAHAPWKDGWHYEVHFDDNGTFREVSKLAHVSFALDDF</sequence>
<name>A0A2P5HRJ1_DIAHE</name>
<dbReference type="InParanoid" id="A0A2P5HRJ1"/>
<dbReference type="AlphaFoldDB" id="A0A2P5HRJ1"/>
<dbReference type="Proteomes" id="UP000094444">
    <property type="component" value="Unassembled WGS sequence"/>
</dbReference>
<evidence type="ECO:0000313" key="2">
    <source>
        <dbReference type="EMBL" id="POS72869.1"/>
    </source>
</evidence>
<evidence type="ECO:0000313" key="3">
    <source>
        <dbReference type="Proteomes" id="UP000094444"/>
    </source>
</evidence>
<accession>A0A2P5HRJ1</accession>
<keyword evidence="3" id="KW-1185">Reference proteome</keyword>
<proteinExistence type="predicted"/>
<protein>
    <submittedName>
        <fullName evidence="2">Uncharacterized protein</fullName>
    </submittedName>
</protein>
<dbReference type="EMBL" id="MAVT02000907">
    <property type="protein sequence ID" value="POS72869.1"/>
    <property type="molecule type" value="Genomic_DNA"/>
</dbReference>
<comment type="caution">
    <text evidence="2">The sequence shown here is derived from an EMBL/GenBank/DDBJ whole genome shotgun (WGS) entry which is preliminary data.</text>
</comment>
<reference evidence="2" key="1">
    <citation type="submission" date="2017-09" db="EMBL/GenBank/DDBJ databases">
        <title>Polyketide synthases of a Diaporthe helianthi virulent isolate.</title>
        <authorList>
            <person name="Baroncelli R."/>
        </authorList>
    </citation>
    <scope>NUCLEOTIDE SEQUENCE [LARGE SCALE GENOMIC DNA]</scope>
    <source>
        <strain evidence="2">7/96</strain>
    </source>
</reference>
<gene>
    <name evidence="2" type="ORF">DHEL01_v208733</name>
</gene>
<feature type="region of interest" description="Disordered" evidence="1">
    <location>
        <begin position="1"/>
        <end position="20"/>
    </location>
</feature>
<organism evidence="2 3">
    <name type="scientific">Diaporthe helianthi</name>
    <dbReference type="NCBI Taxonomy" id="158607"/>
    <lineage>
        <taxon>Eukaryota</taxon>
        <taxon>Fungi</taxon>
        <taxon>Dikarya</taxon>
        <taxon>Ascomycota</taxon>
        <taxon>Pezizomycotina</taxon>
        <taxon>Sordariomycetes</taxon>
        <taxon>Sordariomycetidae</taxon>
        <taxon>Diaporthales</taxon>
        <taxon>Diaporthaceae</taxon>
        <taxon>Diaporthe</taxon>
    </lineage>
</organism>
<dbReference type="OrthoDB" id="3501153at2759"/>
<evidence type="ECO:0000256" key="1">
    <source>
        <dbReference type="SAM" id="MobiDB-lite"/>
    </source>
</evidence>